<gene>
    <name evidence="5" type="ORF">GCM10022242_20740</name>
</gene>
<comment type="caution">
    <text evidence="5">The sequence shown here is derived from an EMBL/GenBank/DDBJ whole genome shotgun (WGS) entry which is preliminary data.</text>
</comment>
<dbReference type="Gene3D" id="2.70.98.70">
    <property type="match status" value="1"/>
</dbReference>
<reference evidence="6" key="1">
    <citation type="journal article" date="2019" name="Int. J. Syst. Evol. Microbiol.">
        <title>The Global Catalogue of Microorganisms (GCM) 10K type strain sequencing project: providing services to taxonomists for standard genome sequencing and annotation.</title>
        <authorList>
            <consortium name="The Broad Institute Genomics Platform"/>
            <consortium name="The Broad Institute Genome Sequencing Center for Infectious Disease"/>
            <person name="Wu L."/>
            <person name="Ma J."/>
        </authorList>
    </citation>
    <scope>NUCLEOTIDE SEQUENCE [LARGE SCALE GENOMIC DNA]</scope>
    <source>
        <strain evidence="6">JCM 16953</strain>
    </source>
</reference>
<dbReference type="InterPro" id="IPR012480">
    <property type="entry name" value="Hepar_II_III_C"/>
</dbReference>
<dbReference type="Proteomes" id="UP001501821">
    <property type="component" value="Unassembled WGS sequence"/>
</dbReference>
<keyword evidence="6" id="KW-1185">Reference proteome</keyword>
<dbReference type="RefSeq" id="WP_344775032.1">
    <property type="nucleotide sequence ID" value="NZ_BAABAH010000006.1"/>
</dbReference>
<accession>A0ABP7IHZ1</accession>
<sequence length="674" mass="72702">MGRRSLVLGVSLGAVLLATSLAGAPGSARAPGGPPTAARAAARTPALRTRHPLVYLDADNLARLQSLLASGDPAAVRFRHLVDGAVGGDDVYEYRAWYSALMGALTGRRSYCTDAVGRVQRLVGKEERRIAAGKVPLIAGDSYLEVGPRVAEIALTIDWCHGAVTTARRTDWIAFADQAVWNVWHHNHARWGDHVVKWTGWSVDNPSDNYYYSFLEATELLGLATLGENPMAQQWLDKFTSKIHDQLVPTFDAQLHGGGSREGTGYGNAMRTLWWLYDVWQASTGESIADLTTHARLSMAYLMHATLPTLDRIAPIGDQSRDSTAALFDYHREYGLALAQLFPDDPLTENLRSWLATNSVPRMTQPFEYVWDLLYGGGPVTVAPPQPLRTTYFADGTGHLFARSGWTTDATWLQFSMGAHTESHAHQDQLSFMLFDDGWLAYDPGVESASGLKQDTDAHNLVEITEGGDELQQYDGSTDVEAFADNDTFTYAAADATGLYADPYGNQPADLVQREIVYLKPGVLVVHDRVHAEAGTAYHWLLSSPFEPTVAGSTASFDGGRLVDRAIEPGGAVASVTDLTTVGEDYAGGYRLAWTVPGGDQVDFLHVLSVDGAVTSAVADPQGSQDGVTIGLASGVTATVRFERDDVGGTLALSDGSYDAPLPTGVQQLPLFAP</sequence>
<evidence type="ECO:0000256" key="1">
    <source>
        <dbReference type="ARBA" id="ARBA00004196"/>
    </source>
</evidence>
<evidence type="ECO:0000313" key="5">
    <source>
        <dbReference type="EMBL" id="GAA3818741.1"/>
    </source>
</evidence>
<dbReference type="Pfam" id="PF07940">
    <property type="entry name" value="Hepar_II_III_C"/>
    <property type="match status" value="1"/>
</dbReference>
<dbReference type="InterPro" id="IPR008929">
    <property type="entry name" value="Chondroitin_lyas"/>
</dbReference>
<feature type="domain" description="Heparinase II/III-like C-terminal" evidence="4">
    <location>
        <begin position="399"/>
        <end position="542"/>
    </location>
</feature>
<comment type="subcellular location">
    <subcellularLocation>
        <location evidence="1">Cell envelope</location>
    </subcellularLocation>
</comment>
<feature type="region of interest" description="Disordered" evidence="2">
    <location>
        <begin position="25"/>
        <end position="44"/>
    </location>
</feature>
<protein>
    <recommendedName>
        <fullName evidence="4">Heparinase II/III-like C-terminal domain-containing protein</fullName>
    </recommendedName>
</protein>
<feature type="signal peptide" evidence="3">
    <location>
        <begin position="1"/>
        <end position="30"/>
    </location>
</feature>
<organism evidence="5 6">
    <name type="scientific">Nocardioides panacisoli</name>
    <dbReference type="NCBI Taxonomy" id="627624"/>
    <lineage>
        <taxon>Bacteria</taxon>
        <taxon>Bacillati</taxon>
        <taxon>Actinomycetota</taxon>
        <taxon>Actinomycetes</taxon>
        <taxon>Propionibacteriales</taxon>
        <taxon>Nocardioidaceae</taxon>
        <taxon>Nocardioides</taxon>
    </lineage>
</organism>
<dbReference type="Gene3D" id="1.50.10.100">
    <property type="entry name" value="Chondroitin AC/alginate lyase"/>
    <property type="match status" value="1"/>
</dbReference>
<dbReference type="InterPro" id="IPR006311">
    <property type="entry name" value="TAT_signal"/>
</dbReference>
<keyword evidence="3" id="KW-0732">Signal</keyword>
<evidence type="ECO:0000259" key="4">
    <source>
        <dbReference type="Pfam" id="PF07940"/>
    </source>
</evidence>
<feature type="chain" id="PRO_5046850379" description="Heparinase II/III-like C-terminal domain-containing protein" evidence="3">
    <location>
        <begin position="31"/>
        <end position="674"/>
    </location>
</feature>
<name>A0ABP7IHZ1_9ACTN</name>
<evidence type="ECO:0000256" key="3">
    <source>
        <dbReference type="SAM" id="SignalP"/>
    </source>
</evidence>
<dbReference type="EMBL" id="BAABAH010000006">
    <property type="protein sequence ID" value="GAA3818741.1"/>
    <property type="molecule type" value="Genomic_DNA"/>
</dbReference>
<evidence type="ECO:0000256" key="2">
    <source>
        <dbReference type="SAM" id="MobiDB-lite"/>
    </source>
</evidence>
<dbReference type="PROSITE" id="PS51318">
    <property type="entry name" value="TAT"/>
    <property type="match status" value="1"/>
</dbReference>
<proteinExistence type="predicted"/>
<evidence type="ECO:0000313" key="6">
    <source>
        <dbReference type="Proteomes" id="UP001501821"/>
    </source>
</evidence>